<evidence type="ECO:0000256" key="1">
    <source>
        <dbReference type="ARBA" id="ARBA00004651"/>
    </source>
</evidence>
<keyword evidence="4 6" id="KW-1133">Transmembrane helix</keyword>
<feature type="transmembrane region" description="Helical" evidence="6">
    <location>
        <begin position="286"/>
        <end position="305"/>
    </location>
</feature>
<evidence type="ECO:0000256" key="4">
    <source>
        <dbReference type="ARBA" id="ARBA00022989"/>
    </source>
</evidence>
<keyword evidence="10" id="KW-1185">Reference proteome</keyword>
<accession>A0ABS5VR12</accession>
<evidence type="ECO:0000259" key="8">
    <source>
        <dbReference type="Pfam" id="PF12704"/>
    </source>
</evidence>
<protein>
    <submittedName>
        <fullName evidence="9">ABC transporter permease</fullName>
    </submittedName>
</protein>
<feature type="transmembrane region" description="Helical" evidence="6">
    <location>
        <begin position="676"/>
        <end position="704"/>
    </location>
</feature>
<dbReference type="EMBL" id="JAHESD010000013">
    <property type="protein sequence ID" value="MBT1703265.1"/>
    <property type="molecule type" value="Genomic_DNA"/>
</dbReference>
<dbReference type="PANTHER" id="PTHR30572">
    <property type="entry name" value="MEMBRANE COMPONENT OF TRANSPORTER-RELATED"/>
    <property type="match status" value="1"/>
</dbReference>
<dbReference type="InterPro" id="IPR003838">
    <property type="entry name" value="ABC3_permease_C"/>
</dbReference>
<proteinExistence type="predicted"/>
<evidence type="ECO:0000256" key="3">
    <source>
        <dbReference type="ARBA" id="ARBA00022692"/>
    </source>
</evidence>
<feature type="transmembrane region" description="Helical" evidence="6">
    <location>
        <begin position="20"/>
        <end position="41"/>
    </location>
</feature>
<feature type="transmembrane region" description="Helical" evidence="6">
    <location>
        <begin position="762"/>
        <end position="785"/>
    </location>
</feature>
<dbReference type="Pfam" id="PF02687">
    <property type="entry name" value="FtsX"/>
    <property type="match status" value="2"/>
</dbReference>
<dbReference type="Pfam" id="PF12704">
    <property type="entry name" value="MacB_PCD"/>
    <property type="match status" value="2"/>
</dbReference>
<dbReference type="InterPro" id="IPR025857">
    <property type="entry name" value="MacB_PCD"/>
</dbReference>
<feature type="domain" description="MacB-like periplasmic core" evidence="8">
    <location>
        <begin position="22"/>
        <end position="241"/>
    </location>
</feature>
<dbReference type="RefSeq" id="WP_254153231.1">
    <property type="nucleotide sequence ID" value="NZ_JAHESD010000013.1"/>
</dbReference>
<evidence type="ECO:0000256" key="2">
    <source>
        <dbReference type="ARBA" id="ARBA00022475"/>
    </source>
</evidence>
<dbReference type="InterPro" id="IPR050250">
    <property type="entry name" value="Macrolide_Exporter_MacB"/>
</dbReference>
<comment type="subcellular location">
    <subcellularLocation>
        <location evidence="1">Cell membrane</location>
        <topology evidence="1">Multi-pass membrane protein</topology>
    </subcellularLocation>
</comment>
<dbReference type="Proteomes" id="UP000772618">
    <property type="component" value="Unassembled WGS sequence"/>
</dbReference>
<comment type="caution">
    <text evidence="9">The sequence shown here is derived from an EMBL/GenBank/DDBJ whole genome shotgun (WGS) entry which is preliminary data.</text>
</comment>
<keyword evidence="2" id="KW-1003">Cell membrane</keyword>
<feature type="transmembrane region" description="Helical" evidence="6">
    <location>
        <begin position="341"/>
        <end position="362"/>
    </location>
</feature>
<name>A0ABS5VR12_9BACT</name>
<evidence type="ECO:0000259" key="7">
    <source>
        <dbReference type="Pfam" id="PF02687"/>
    </source>
</evidence>
<organism evidence="9 10">
    <name type="scientific">Chryseosolibacter indicus</name>
    <dbReference type="NCBI Taxonomy" id="2782351"/>
    <lineage>
        <taxon>Bacteria</taxon>
        <taxon>Pseudomonadati</taxon>
        <taxon>Bacteroidota</taxon>
        <taxon>Cytophagia</taxon>
        <taxon>Cytophagales</taxon>
        <taxon>Chryseotaleaceae</taxon>
        <taxon>Chryseosolibacter</taxon>
    </lineage>
</organism>
<evidence type="ECO:0000313" key="9">
    <source>
        <dbReference type="EMBL" id="MBT1703265.1"/>
    </source>
</evidence>
<feature type="transmembrane region" description="Helical" evidence="6">
    <location>
        <begin position="731"/>
        <end position="750"/>
    </location>
</feature>
<gene>
    <name evidence="9" type="ORF">KK060_08230</name>
</gene>
<dbReference type="PANTHER" id="PTHR30572:SF18">
    <property type="entry name" value="ABC-TYPE MACROLIDE FAMILY EXPORT SYSTEM PERMEASE COMPONENT 2"/>
    <property type="match status" value="1"/>
</dbReference>
<evidence type="ECO:0000313" key="10">
    <source>
        <dbReference type="Proteomes" id="UP000772618"/>
    </source>
</evidence>
<feature type="transmembrane region" description="Helical" evidence="6">
    <location>
        <begin position="428"/>
        <end position="448"/>
    </location>
</feature>
<reference evidence="9 10" key="1">
    <citation type="submission" date="2021-05" db="EMBL/GenBank/DDBJ databases">
        <title>A Polyphasic approach of four new species of the genus Ohtaekwangia: Ohtaekwangia histidinii sp. nov., Ohtaekwangia cretensis sp. nov., Ohtaekwangia indiensis sp. nov., Ohtaekwangia reichenbachii sp. nov. from diverse environment.</title>
        <authorList>
            <person name="Octaviana S."/>
        </authorList>
    </citation>
    <scope>NUCLEOTIDE SEQUENCE [LARGE SCALE GENOMIC DNA]</scope>
    <source>
        <strain evidence="9 10">PWU20</strain>
    </source>
</reference>
<sequence>MLLNYIKIAVRSLLKFKGYATINLLGLSLGLAAGILIIVYVSDELSYDKFHAKAERIYRVGTSFNTSESVTEGGMDANGWGVGSALKTFPEVESVLYSKGASWLLVNYEGKRVEQKIHFVSEEFFNIFSFSLLKGNPSKALTQPYSVVITEDMEKKYFKGGDGLNKSLLFGDSLEFVVTGVMKNIPSNSHIQADMLLSFSTYPILDKDFDFNGGWGNINVRNYILLKENTSLETFRAKARNIYTYNAGDILKSWGVSAYVMFTPLKDLYLTAKSNGMGPLGSIERVYLVSGIAVFVILLACINFINLTTARSIYRAKEVGLRKVVGSTRKGLINQFVSESFVLTLIALVIGVALTGLLLPIFNQLMAKNYTFNAIGSLSVMSGVVALVVIVTLLSGYYPALVMSAMKPAQVLKGKMQNSTKGIQLRRALVVFQFVISVGLVMGTLIVINQLNYMQKQELGFSKDEIIIVNAAKVRAPGAETFKTFKDELKQISFVEDVTFTNSLPGHPGWQGQVSYPEGRGTDAAISVEYMAVDEDYQKTLGLQVVSGRTFSVDSEAEMKEGLVLNETAVSMYGWASPQDAIGKRITSPSRHPEGIVIGVVKDYHQFGLQQNIGPMVMDYNPKSSYMYAIRYRASDTQDLLAALQKQWKIHFPGYDFNYFFLNEDFERQYQAEQRLAYVFGLFASLTITIAIIGLLGLVSFMVISRTKEIGVRKVLGADVLSIASLLSKEFIALVVAANVIAIPVTWYLADQWLQTFANRVSINPLIFIITLMIAITITIVAISYQTVRAALIDPIKSLRYE</sequence>
<feature type="domain" description="MacB-like periplasmic core" evidence="8">
    <location>
        <begin position="434"/>
        <end position="609"/>
    </location>
</feature>
<feature type="domain" description="ABC3 transporter permease C-terminal" evidence="7">
    <location>
        <begin position="292"/>
        <end position="407"/>
    </location>
</feature>
<keyword evidence="3 6" id="KW-0812">Transmembrane</keyword>
<evidence type="ECO:0000256" key="6">
    <source>
        <dbReference type="SAM" id="Phobius"/>
    </source>
</evidence>
<evidence type="ECO:0000256" key="5">
    <source>
        <dbReference type="ARBA" id="ARBA00023136"/>
    </source>
</evidence>
<keyword evidence="5 6" id="KW-0472">Membrane</keyword>
<feature type="transmembrane region" description="Helical" evidence="6">
    <location>
        <begin position="374"/>
        <end position="398"/>
    </location>
</feature>
<feature type="domain" description="ABC3 transporter permease C-terminal" evidence="7">
    <location>
        <begin position="682"/>
        <end position="789"/>
    </location>
</feature>